<name>A0A1F6VE96_9BACT</name>
<dbReference type="FunFam" id="1.20.81.30:FF:000001">
    <property type="entry name" value="Type II secretion system protein F"/>
    <property type="match status" value="2"/>
</dbReference>
<feature type="transmembrane region" description="Helical" evidence="8">
    <location>
        <begin position="377"/>
        <end position="401"/>
    </location>
</feature>
<evidence type="ECO:0000256" key="1">
    <source>
        <dbReference type="ARBA" id="ARBA00004429"/>
    </source>
</evidence>
<comment type="similarity">
    <text evidence="2">Belongs to the GSP F family.</text>
</comment>
<dbReference type="PANTHER" id="PTHR30012:SF0">
    <property type="entry name" value="TYPE II SECRETION SYSTEM PROTEIN F-RELATED"/>
    <property type="match status" value="1"/>
</dbReference>
<feature type="domain" description="Type II secretion system protein GspF" evidence="9">
    <location>
        <begin position="274"/>
        <end position="396"/>
    </location>
</feature>
<dbReference type="InterPro" id="IPR042094">
    <property type="entry name" value="T2SS_GspF_sf"/>
</dbReference>
<proteinExistence type="inferred from homology"/>
<dbReference type="Pfam" id="PF00482">
    <property type="entry name" value="T2SSF"/>
    <property type="match status" value="2"/>
</dbReference>
<keyword evidence="4" id="KW-0997">Cell inner membrane</keyword>
<reference evidence="10 11" key="1">
    <citation type="journal article" date="2016" name="Nat. Commun.">
        <title>Thousands of microbial genomes shed light on interconnected biogeochemical processes in an aquifer system.</title>
        <authorList>
            <person name="Anantharaman K."/>
            <person name="Brown C.T."/>
            <person name="Hug L.A."/>
            <person name="Sharon I."/>
            <person name="Castelle C.J."/>
            <person name="Probst A.J."/>
            <person name="Thomas B.C."/>
            <person name="Singh A."/>
            <person name="Wilkins M.J."/>
            <person name="Karaoz U."/>
            <person name="Brodie E.L."/>
            <person name="Williams K.H."/>
            <person name="Hubbard S.S."/>
            <person name="Banfield J.F."/>
        </authorList>
    </citation>
    <scope>NUCLEOTIDE SEQUENCE [LARGE SCALE GENOMIC DNA]</scope>
</reference>
<evidence type="ECO:0000256" key="4">
    <source>
        <dbReference type="ARBA" id="ARBA00022519"/>
    </source>
</evidence>
<evidence type="ECO:0000256" key="6">
    <source>
        <dbReference type="ARBA" id="ARBA00022989"/>
    </source>
</evidence>
<gene>
    <name evidence="10" type="ORF">A2738_03570</name>
</gene>
<feature type="domain" description="Type II secretion system protein GspF" evidence="9">
    <location>
        <begin position="71"/>
        <end position="193"/>
    </location>
</feature>
<evidence type="ECO:0000256" key="8">
    <source>
        <dbReference type="SAM" id="Phobius"/>
    </source>
</evidence>
<evidence type="ECO:0000256" key="2">
    <source>
        <dbReference type="ARBA" id="ARBA00005745"/>
    </source>
</evidence>
<evidence type="ECO:0000256" key="3">
    <source>
        <dbReference type="ARBA" id="ARBA00022475"/>
    </source>
</evidence>
<organism evidence="10 11">
    <name type="scientific">Candidatus Nomurabacteria bacterium RIFCSPHIGHO2_01_FULL_42_15</name>
    <dbReference type="NCBI Taxonomy" id="1801742"/>
    <lineage>
        <taxon>Bacteria</taxon>
        <taxon>Candidatus Nomuraibacteriota</taxon>
    </lineage>
</organism>
<feature type="transmembrane region" description="Helical" evidence="8">
    <location>
        <begin position="169"/>
        <end position="192"/>
    </location>
</feature>
<keyword evidence="6 8" id="KW-1133">Transmembrane helix</keyword>
<evidence type="ECO:0000256" key="5">
    <source>
        <dbReference type="ARBA" id="ARBA00022692"/>
    </source>
</evidence>
<keyword evidence="5 8" id="KW-0812">Transmembrane</keyword>
<dbReference type="EMBL" id="MFTS01000007">
    <property type="protein sequence ID" value="OGI67899.1"/>
    <property type="molecule type" value="Genomic_DNA"/>
</dbReference>
<dbReference type="PRINTS" id="PR00812">
    <property type="entry name" value="BCTERIALGSPF"/>
</dbReference>
<dbReference type="Proteomes" id="UP000178235">
    <property type="component" value="Unassembled WGS sequence"/>
</dbReference>
<dbReference type="Gene3D" id="1.20.81.30">
    <property type="entry name" value="Type II secretion system (T2SS), domain F"/>
    <property type="match status" value="2"/>
</dbReference>
<evidence type="ECO:0000313" key="10">
    <source>
        <dbReference type="EMBL" id="OGI67899.1"/>
    </source>
</evidence>
<evidence type="ECO:0000256" key="7">
    <source>
        <dbReference type="ARBA" id="ARBA00023136"/>
    </source>
</evidence>
<dbReference type="InterPro" id="IPR018076">
    <property type="entry name" value="T2SS_GspF_dom"/>
</dbReference>
<protein>
    <recommendedName>
        <fullName evidence="9">Type II secretion system protein GspF domain-containing protein</fullName>
    </recommendedName>
</protein>
<keyword evidence="7 8" id="KW-0472">Membrane</keyword>
<dbReference type="GO" id="GO:0005886">
    <property type="term" value="C:plasma membrane"/>
    <property type="evidence" value="ECO:0007669"/>
    <property type="project" value="UniProtKB-SubCell"/>
</dbReference>
<comment type="caution">
    <text evidence="10">The sequence shown here is derived from an EMBL/GenBank/DDBJ whole genome shotgun (WGS) entry which is preliminary data.</text>
</comment>
<keyword evidence="3" id="KW-1003">Cell membrane</keyword>
<dbReference type="InterPro" id="IPR003004">
    <property type="entry name" value="GspF/PilC"/>
</dbReference>
<sequence>MLFSYRAKSKEGEIVEGVQDAEDRFVLAHELRSHGSIPLSIQQQGASLSDRMSGLTNILSRISVNEQIILTKNLSGMLKAGLSLSRALSVLKKQTKNQRLDKILTSISDDINGGGTLSSGLAKFPDVFSKLFVSMAKAGEESGSLAGALSDIGVNLEKSHTLTKKIRGALIYPGVIVSAMIVIGVLMFAFVVPTLASTFKELGVDLPTSTRILVFFGNFFSNNLILTFVLIIGGIAGLFFLFRAQFMARYIDYLVVRLPLVGNLAKELNTARTARTMSSLLLSGVSITRAVEITKDVVQNIYYKKVLDEAMTAVQKGFSFSKVFEENNHLYPIMMSEMIAVGEETGKLSDMLLEIALFYESEIENKTKNISTIIEPILMIVIGVGVGFFAISMISPLYSILGSIS</sequence>
<feature type="transmembrane region" description="Helical" evidence="8">
    <location>
        <begin position="212"/>
        <end position="242"/>
    </location>
</feature>
<comment type="subcellular location">
    <subcellularLocation>
        <location evidence="1">Cell inner membrane</location>
        <topology evidence="1">Multi-pass membrane protein</topology>
    </subcellularLocation>
</comment>
<dbReference type="AlphaFoldDB" id="A0A1F6VE96"/>
<evidence type="ECO:0000259" key="9">
    <source>
        <dbReference type="Pfam" id="PF00482"/>
    </source>
</evidence>
<dbReference type="PANTHER" id="PTHR30012">
    <property type="entry name" value="GENERAL SECRETION PATHWAY PROTEIN"/>
    <property type="match status" value="1"/>
</dbReference>
<evidence type="ECO:0000313" key="11">
    <source>
        <dbReference type="Proteomes" id="UP000178235"/>
    </source>
</evidence>
<accession>A0A1F6VE96</accession>